<keyword evidence="3 4" id="KW-0862">Zinc</keyword>
<name>A0A0K9FHK0_9BACI</name>
<evidence type="ECO:0000256" key="3">
    <source>
        <dbReference type="ARBA" id="ARBA00022833"/>
    </source>
</evidence>
<dbReference type="AlphaFoldDB" id="A0A0K9FHK0"/>
<dbReference type="EMBL" id="LFXJ01000002">
    <property type="protein sequence ID" value="KMY33984.1"/>
    <property type="molecule type" value="Genomic_DNA"/>
</dbReference>
<sequence>MNNEELQNLVSRISLESFQKPFMHRAYFNSRLRSTGGRYLLQSHNIEVNLKAYELYGISEVEGIVRHELCHYHLHLEGKGYQHRDKDFRDLLVKVNAPRFCSVLQIPKTSQKKQRRLYTYTCVKCEQLYVRKIRMNVEKYRCSKCLGHLKLIEQKK</sequence>
<accession>A0A0K9FHK0</accession>
<dbReference type="InterPro" id="IPR023524">
    <property type="entry name" value="Uncharacterised_SprT-like"/>
</dbReference>
<dbReference type="GeneID" id="96597210"/>
<dbReference type="InterPro" id="IPR035240">
    <property type="entry name" value="SprT_Zn_ribbon"/>
</dbReference>
<feature type="domain" description="SprT-like" evidence="5">
    <location>
        <begin position="4"/>
        <end position="152"/>
    </location>
</feature>
<dbReference type="GO" id="GO:0008270">
    <property type="term" value="F:zinc ion binding"/>
    <property type="evidence" value="ECO:0007669"/>
    <property type="project" value="UniProtKB-UniRule"/>
</dbReference>
<comment type="similarity">
    <text evidence="4">Belongs to the SprT family.</text>
</comment>
<feature type="active site" evidence="4">
    <location>
        <position position="68"/>
    </location>
</feature>
<comment type="caution">
    <text evidence="6">The sequence shown here is derived from an EMBL/GenBank/DDBJ whole genome shotgun (WGS) entry which is preliminary data.</text>
</comment>
<feature type="binding site" evidence="4">
    <location>
        <position position="71"/>
    </location>
    <ligand>
        <name>Zn(2+)</name>
        <dbReference type="ChEBI" id="CHEBI:29105"/>
    </ligand>
</feature>
<keyword evidence="1 4" id="KW-0963">Cytoplasm</keyword>
<feature type="binding site" evidence="4">
    <location>
        <position position="67"/>
    </location>
    <ligand>
        <name>Zn(2+)</name>
        <dbReference type="ChEBI" id="CHEBI:29105"/>
    </ligand>
</feature>
<evidence type="ECO:0000313" key="7">
    <source>
        <dbReference type="Proteomes" id="UP000037326"/>
    </source>
</evidence>
<dbReference type="InterPro" id="IPR006640">
    <property type="entry name" value="SprT-like_domain"/>
</dbReference>
<evidence type="ECO:0000313" key="6">
    <source>
        <dbReference type="EMBL" id="KMY33984.1"/>
    </source>
</evidence>
<evidence type="ECO:0000256" key="1">
    <source>
        <dbReference type="ARBA" id="ARBA00022490"/>
    </source>
</evidence>
<organism evidence="6 7">
    <name type="scientific">Lysinibacillus xylanilyticus</name>
    <dbReference type="NCBI Taxonomy" id="582475"/>
    <lineage>
        <taxon>Bacteria</taxon>
        <taxon>Bacillati</taxon>
        <taxon>Bacillota</taxon>
        <taxon>Bacilli</taxon>
        <taxon>Bacillales</taxon>
        <taxon>Bacillaceae</taxon>
        <taxon>Lysinibacillus</taxon>
    </lineage>
</organism>
<dbReference type="Proteomes" id="UP000037326">
    <property type="component" value="Unassembled WGS sequence"/>
</dbReference>
<comment type="subcellular location">
    <subcellularLocation>
        <location evidence="4">Cytoplasm</location>
    </subcellularLocation>
</comment>
<dbReference type="RefSeq" id="WP_049663457.1">
    <property type="nucleotide sequence ID" value="NZ_LFXJ01000002.1"/>
</dbReference>
<dbReference type="Pfam" id="PF17283">
    <property type="entry name" value="Zn_ribbon_SprT"/>
    <property type="match status" value="1"/>
</dbReference>
<dbReference type="Pfam" id="PF10263">
    <property type="entry name" value="SprT-like"/>
    <property type="match status" value="1"/>
</dbReference>
<dbReference type="GO" id="GO:0006950">
    <property type="term" value="P:response to stress"/>
    <property type="evidence" value="ECO:0007669"/>
    <property type="project" value="UniProtKB-ARBA"/>
</dbReference>
<dbReference type="OrthoDB" id="9799909at2"/>
<dbReference type="PATRIC" id="fig|582475.4.peg.4098"/>
<gene>
    <name evidence="6" type="ORF">ACZ11_02615</name>
</gene>
<evidence type="ECO:0000256" key="4">
    <source>
        <dbReference type="HAMAP-Rule" id="MF_00745"/>
    </source>
</evidence>
<dbReference type="GO" id="GO:0005737">
    <property type="term" value="C:cytoplasm"/>
    <property type="evidence" value="ECO:0007669"/>
    <property type="project" value="UniProtKB-SubCell"/>
</dbReference>
<reference evidence="7" key="1">
    <citation type="submission" date="2015-07" db="EMBL/GenBank/DDBJ databases">
        <authorList>
            <consortium name="Consortium for Microbial Forensics and Genomics (microFORGE)"/>
            <person name="Knight B.M."/>
            <person name="Roberts D.P."/>
            <person name="Lin D."/>
            <person name="Hari K."/>
            <person name="Fletcher J."/>
            <person name="Melcher U."/>
            <person name="Blagden T."/>
            <person name="Winegar R.A."/>
        </authorList>
    </citation>
    <scope>NUCLEOTIDE SEQUENCE [LARGE SCALE GENOMIC DNA]</scope>
    <source>
        <strain evidence="7">DSM 23493</strain>
    </source>
</reference>
<evidence type="ECO:0000259" key="5">
    <source>
        <dbReference type="SMART" id="SM00731"/>
    </source>
</evidence>
<keyword evidence="2 4" id="KW-0479">Metal-binding</keyword>
<dbReference type="NCBIfam" id="NF003339">
    <property type="entry name" value="PRK04351.1"/>
    <property type="match status" value="1"/>
</dbReference>
<comment type="cofactor">
    <cofactor evidence="4">
        <name>Zn(2+)</name>
        <dbReference type="ChEBI" id="CHEBI:29105"/>
    </cofactor>
    <text evidence="4">Binds 1 zinc ion.</text>
</comment>
<proteinExistence type="inferred from homology"/>
<protein>
    <recommendedName>
        <fullName evidence="4">Protein SprT-like</fullName>
    </recommendedName>
</protein>
<dbReference type="HAMAP" id="MF_00745">
    <property type="entry name" value="SprT_like"/>
    <property type="match status" value="1"/>
</dbReference>
<evidence type="ECO:0000256" key="2">
    <source>
        <dbReference type="ARBA" id="ARBA00022723"/>
    </source>
</evidence>
<dbReference type="SMART" id="SM00731">
    <property type="entry name" value="SprT"/>
    <property type="match status" value="1"/>
</dbReference>